<dbReference type="OrthoDB" id="9881088at2"/>
<protein>
    <recommendedName>
        <fullName evidence="4">Lipoprotein</fullName>
    </recommendedName>
</protein>
<keyword evidence="3" id="KW-1185">Reference proteome</keyword>
<gene>
    <name evidence="2" type="ORF">CK503_04270</name>
</gene>
<reference evidence="2 3" key="1">
    <citation type="submission" date="2017-08" db="EMBL/GenBank/DDBJ databases">
        <title>Aliifodinibius alkalisoli sp. nov., isolated from saline alkaline soil.</title>
        <authorList>
            <person name="Liu D."/>
            <person name="Zhang G."/>
        </authorList>
    </citation>
    <scope>NUCLEOTIDE SEQUENCE [LARGE SCALE GENOMIC DNA]</scope>
    <source>
        <strain evidence="2 3">WN023</strain>
    </source>
</reference>
<accession>A0A2A2GCX0</accession>
<sequence length="141" mass="15660">MKFIILFTTSIFLFSSGCSSTENTASNEHIQILNATYDNWSHPPVGNSDLPEVGTDLTVTVKNWPSDFTPEYIIYNNRKSLSASVSDSTDGNKTISGKIIRSSSKLPKTSETVSQSDRLVYINEDGEEKIIEISDWESSKN</sequence>
<evidence type="ECO:0000313" key="3">
    <source>
        <dbReference type="Proteomes" id="UP000218831"/>
    </source>
</evidence>
<feature type="chain" id="PRO_5013399132" description="Lipoprotein" evidence="1">
    <location>
        <begin position="21"/>
        <end position="141"/>
    </location>
</feature>
<dbReference type="Proteomes" id="UP000218831">
    <property type="component" value="Unassembled WGS sequence"/>
</dbReference>
<feature type="signal peptide" evidence="1">
    <location>
        <begin position="1"/>
        <end position="20"/>
    </location>
</feature>
<keyword evidence="1" id="KW-0732">Signal</keyword>
<evidence type="ECO:0000313" key="2">
    <source>
        <dbReference type="EMBL" id="PAU94695.1"/>
    </source>
</evidence>
<comment type="caution">
    <text evidence="2">The sequence shown here is derived from an EMBL/GenBank/DDBJ whole genome shotgun (WGS) entry which is preliminary data.</text>
</comment>
<organism evidence="2 3">
    <name type="scientific">Fodinibius salipaludis</name>
    <dbReference type="NCBI Taxonomy" id="2032627"/>
    <lineage>
        <taxon>Bacteria</taxon>
        <taxon>Pseudomonadati</taxon>
        <taxon>Balneolota</taxon>
        <taxon>Balneolia</taxon>
        <taxon>Balneolales</taxon>
        <taxon>Balneolaceae</taxon>
        <taxon>Fodinibius</taxon>
    </lineage>
</organism>
<dbReference type="RefSeq" id="WP_095605561.1">
    <property type="nucleotide sequence ID" value="NZ_NSKE01000003.1"/>
</dbReference>
<evidence type="ECO:0008006" key="4">
    <source>
        <dbReference type="Google" id="ProtNLM"/>
    </source>
</evidence>
<name>A0A2A2GCX0_9BACT</name>
<dbReference type="PROSITE" id="PS51257">
    <property type="entry name" value="PROKAR_LIPOPROTEIN"/>
    <property type="match status" value="1"/>
</dbReference>
<dbReference type="EMBL" id="NSKE01000003">
    <property type="protein sequence ID" value="PAU94695.1"/>
    <property type="molecule type" value="Genomic_DNA"/>
</dbReference>
<proteinExistence type="predicted"/>
<evidence type="ECO:0000256" key="1">
    <source>
        <dbReference type="SAM" id="SignalP"/>
    </source>
</evidence>
<dbReference type="AlphaFoldDB" id="A0A2A2GCX0"/>